<evidence type="ECO:0000256" key="1">
    <source>
        <dbReference type="SAM" id="MobiDB-lite"/>
    </source>
</evidence>
<name>A0A7L9IYY3_9MICO</name>
<gene>
    <name evidence="2" type="ORF">IGS73_16200</name>
</gene>
<accession>A0A7L9IYY3</accession>
<dbReference type="AlphaFoldDB" id="A0A7L9IYY3"/>
<evidence type="ECO:0000313" key="3">
    <source>
        <dbReference type="Proteomes" id="UP000593998"/>
    </source>
</evidence>
<dbReference type="RefSeq" id="WP_072625745.1">
    <property type="nucleotide sequence ID" value="NZ_CP013290.1"/>
</dbReference>
<sequence>MRSDPSYGAGCRRRRTSRPAASSPTPPMPASTPDRGGAYGDRVHLAQPEAAVGVHGIRWEFAG</sequence>
<organism evidence="2 3">
    <name type="scientific">Janibacter indicus</name>
    <dbReference type="NCBI Taxonomy" id="857417"/>
    <lineage>
        <taxon>Bacteria</taxon>
        <taxon>Bacillati</taxon>
        <taxon>Actinomycetota</taxon>
        <taxon>Actinomycetes</taxon>
        <taxon>Micrococcales</taxon>
        <taxon>Intrasporangiaceae</taxon>
        <taxon>Janibacter</taxon>
    </lineage>
</organism>
<dbReference type="EMBL" id="CP062789">
    <property type="protein sequence ID" value="QOK22581.1"/>
    <property type="molecule type" value="Genomic_DNA"/>
</dbReference>
<feature type="region of interest" description="Disordered" evidence="1">
    <location>
        <begin position="1"/>
        <end position="42"/>
    </location>
</feature>
<proteinExistence type="predicted"/>
<reference evidence="2 3" key="1">
    <citation type="submission" date="2020-10" db="EMBL/GenBank/DDBJ databases">
        <title>Janibacter indicus TT2 genome sequence.</title>
        <authorList>
            <person name="Lee K."/>
            <person name="Ganzorig M."/>
        </authorList>
    </citation>
    <scope>NUCLEOTIDE SEQUENCE [LARGE SCALE GENOMIC DNA]</scope>
    <source>
        <strain evidence="2 3">TT2</strain>
    </source>
</reference>
<protein>
    <submittedName>
        <fullName evidence="2">Uncharacterized protein</fullName>
    </submittedName>
</protein>
<dbReference type="Proteomes" id="UP000593998">
    <property type="component" value="Chromosome"/>
</dbReference>
<evidence type="ECO:0000313" key="2">
    <source>
        <dbReference type="EMBL" id="QOK22581.1"/>
    </source>
</evidence>